<dbReference type="EMBL" id="CP060724">
    <property type="protein sequence ID" value="QNN74822.1"/>
    <property type="molecule type" value="Genomic_DNA"/>
</dbReference>
<organism evidence="2 3">
    <name type="scientific">Weissella diestrammenae</name>
    <dbReference type="NCBI Taxonomy" id="1162633"/>
    <lineage>
        <taxon>Bacteria</taxon>
        <taxon>Bacillati</taxon>
        <taxon>Bacillota</taxon>
        <taxon>Bacilli</taxon>
        <taxon>Lactobacillales</taxon>
        <taxon>Lactobacillaceae</taxon>
        <taxon>Weissella</taxon>
    </lineage>
</organism>
<protein>
    <recommendedName>
        <fullName evidence="1">Glucosyltransferase 3-like C-terminal domain-containing protein</fullName>
    </recommendedName>
</protein>
<evidence type="ECO:0000259" key="1">
    <source>
        <dbReference type="Pfam" id="PF26337"/>
    </source>
</evidence>
<keyword evidence="3" id="KW-1185">Reference proteome</keyword>
<evidence type="ECO:0000313" key="2">
    <source>
        <dbReference type="EMBL" id="QNN74822.1"/>
    </source>
</evidence>
<name>A0A7G9T3Z7_9LACO</name>
<accession>A0A7G9T3Z7</accession>
<gene>
    <name evidence="2" type="ORF">H9L19_05285</name>
</gene>
<proteinExistence type="predicted"/>
<dbReference type="AlphaFoldDB" id="A0A7G9T3Z7"/>
<feature type="domain" description="Glucosyltransferase 3-like C-terminal" evidence="1">
    <location>
        <begin position="40"/>
        <end position="194"/>
    </location>
</feature>
<sequence>MFKDCGLQYNQKYTIVGLFGFITLRMTNNWERKLQKTVDIDYAGNLAKAKFLVEARKHLKINLYGSDENNEFGSKGLFDHQAIPHVLEGHFGLVWDSETYPEMTGIFGDYEKYNSPFKASMYLAADQPIIVSKTSAVAPYVIKQGIGIVIDSLDQLPDIFDKLTPDEYKEMVINAKRIGELMRQMYNVKRAAFDMIDKVILDM</sequence>
<dbReference type="InterPro" id="IPR058592">
    <property type="entry name" value="Gtf3_C"/>
</dbReference>
<dbReference type="KEGG" id="wdi:H9L19_05285"/>
<evidence type="ECO:0000313" key="3">
    <source>
        <dbReference type="Proteomes" id="UP000515800"/>
    </source>
</evidence>
<dbReference type="RefSeq" id="WP_187528657.1">
    <property type="nucleotide sequence ID" value="NZ_CP060724.1"/>
</dbReference>
<dbReference type="Gene3D" id="3.40.50.2000">
    <property type="entry name" value="Glycogen Phosphorylase B"/>
    <property type="match status" value="1"/>
</dbReference>
<reference evidence="2 3" key="1">
    <citation type="submission" date="2020-08" db="EMBL/GenBank/DDBJ databases">
        <title>Genome sequence of Weissella diestrammenae KACC 16890T.</title>
        <authorList>
            <person name="Hyun D.-W."/>
            <person name="Bae J.-W."/>
        </authorList>
    </citation>
    <scope>NUCLEOTIDE SEQUENCE [LARGE SCALE GENOMIC DNA]</scope>
    <source>
        <strain evidence="2 3">KACC 16890</strain>
    </source>
</reference>
<dbReference type="Proteomes" id="UP000515800">
    <property type="component" value="Chromosome"/>
</dbReference>
<dbReference type="Pfam" id="PF26337">
    <property type="entry name" value="Gtf3_C"/>
    <property type="match status" value="1"/>
</dbReference>